<keyword evidence="5" id="KW-1133">Transmembrane helix</keyword>
<dbReference type="Pfam" id="PF13855">
    <property type="entry name" value="LRR_8"/>
    <property type="match status" value="1"/>
</dbReference>
<dbReference type="EMBL" id="CABIJS010000244">
    <property type="protein sequence ID" value="VUZ47471.1"/>
    <property type="molecule type" value="Genomic_DNA"/>
</dbReference>
<keyword evidence="3" id="KW-0677">Repeat</keyword>
<dbReference type="GO" id="GO:0005886">
    <property type="term" value="C:plasma membrane"/>
    <property type="evidence" value="ECO:0007669"/>
    <property type="project" value="TreeGrafter"/>
</dbReference>
<feature type="region of interest" description="Disordered" evidence="4">
    <location>
        <begin position="1"/>
        <end position="25"/>
    </location>
</feature>
<reference evidence="6 7" key="1">
    <citation type="submission" date="2019-07" db="EMBL/GenBank/DDBJ databases">
        <authorList>
            <person name="Jastrzebski P J."/>
            <person name="Paukszto L."/>
            <person name="Jastrzebski P J."/>
        </authorList>
    </citation>
    <scope>NUCLEOTIDE SEQUENCE [LARGE SCALE GENOMIC DNA]</scope>
    <source>
        <strain evidence="6 7">WMS-il1</strain>
    </source>
</reference>
<keyword evidence="1" id="KW-0433">Leucine-rich repeat</keyword>
<feature type="transmembrane region" description="Helical" evidence="5">
    <location>
        <begin position="423"/>
        <end position="452"/>
    </location>
</feature>
<dbReference type="PANTHER" id="PTHR24369:SF210">
    <property type="entry name" value="CHAOPTIN-RELATED"/>
    <property type="match status" value="1"/>
</dbReference>
<dbReference type="AlphaFoldDB" id="A0A564YJM5"/>
<evidence type="ECO:0000256" key="4">
    <source>
        <dbReference type="SAM" id="MobiDB-lite"/>
    </source>
</evidence>
<evidence type="ECO:0008006" key="8">
    <source>
        <dbReference type="Google" id="ProtNLM"/>
    </source>
</evidence>
<keyword evidence="5" id="KW-0812">Transmembrane</keyword>
<dbReference type="Proteomes" id="UP000321570">
    <property type="component" value="Unassembled WGS sequence"/>
</dbReference>
<evidence type="ECO:0000313" key="7">
    <source>
        <dbReference type="Proteomes" id="UP000321570"/>
    </source>
</evidence>
<keyword evidence="5" id="KW-0472">Membrane</keyword>
<accession>A0A564YJM5</accession>
<protein>
    <recommendedName>
        <fullName evidence="8">LRRCT domain-containing protein</fullName>
    </recommendedName>
</protein>
<dbReference type="InterPro" id="IPR050541">
    <property type="entry name" value="LRR_TM_domain-containing"/>
</dbReference>
<sequence>MHRILQRLQSVDSQYHENEREDSSSTTIIREKEFDIEQFHTYNRKRSTELPIIAGDSNSEREKEAAPTGSLHVSLSYALLQMNHINLVKVLVVAAAFQSVLLPAFCSNSRKLPIKCNLQLEEKDVKISKYLLKNLSENCTDISIISIDAICRIIDIDAFQGFPQLTSLTIRSNLSTVENYQWLQGLETLENLNLSHCNIEFLNTAGFTSGFPNLRIVDLSHNVMSYIFLPFLFSTPKLEQLDLSSNSFKNFPDISSPILSVNIVNNPLQCTCTNVELQNRRTFLTLGYTCGLSPCPYYLSFYTPVSTQNISLLVSQKFNISCRVNASSNIKLGIFSPLGFIPGPSYDANSNGSFQSTYQYTVLPVQRSIHIILQRSESSLFATIDYARGHHAGVWRCAALSEGGLVLDNRIYLVKTSTGVKKLFFHTTILGLFVMAITLVLGLIVGGIRYLIETDCFRQPQKHKYVVRPLIGIIPVPAIGPIDATFVEDIPIDQRICPSCMAKSFFFCGYCNDHHFFSNFEMRQSEDAMPVIPPPPYNQQLPNNAIIDTSGFLNGNEEKRENEDKIECIEVIIPNNNRQNSQKNVINYAFPSEFCHCHHFEVRFTNDGEMQTSAALRDVKLICQDEQLAQEYTEVLERLQAAAKSNDPATFKVRLDEFRERLVHDVGRRVRVAREEIVAFTERSVRSVARLRNQGGVVVQFMKAGLSQVRDGMRSVAEMCAGGSGESTESVTDAMETIGQSISVVSIYKDETTRKPKERFVSYFRF</sequence>
<dbReference type="SUPFAM" id="SSF52058">
    <property type="entry name" value="L domain-like"/>
    <property type="match status" value="1"/>
</dbReference>
<name>A0A564YJM5_HYMDI</name>
<keyword evidence="2" id="KW-0732">Signal</keyword>
<evidence type="ECO:0000256" key="1">
    <source>
        <dbReference type="ARBA" id="ARBA00022614"/>
    </source>
</evidence>
<dbReference type="PROSITE" id="PS51450">
    <property type="entry name" value="LRR"/>
    <property type="match status" value="1"/>
</dbReference>
<feature type="compositionally biased region" description="Basic and acidic residues" evidence="4">
    <location>
        <begin position="14"/>
        <end position="25"/>
    </location>
</feature>
<dbReference type="InterPro" id="IPR001611">
    <property type="entry name" value="Leu-rich_rpt"/>
</dbReference>
<evidence type="ECO:0000256" key="3">
    <source>
        <dbReference type="ARBA" id="ARBA00022737"/>
    </source>
</evidence>
<proteinExistence type="predicted"/>
<dbReference type="Gene3D" id="3.80.10.10">
    <property type="entry name" value="Ribonuclease Inhibitor"/>
    <property type="match status" value="1"/>
</dbReference>
<evidence type="ECO:0000256" key="5">
    <source>
        <dbReference type="SAM" id="Phobius"/>
    </source>
</evidence>
<gene>
    <name evidence="6" type="ORF">WMSIL1_LOCUS7022</name>
</gene>
<dbReference type="InterPro" id="IPR032675">
    <property type="entry name" value="LRR_dom_sf"/>
</dbReference>
<organism evidence="6 7">
    <name type="scientific">Hymenolepis diminuta</name>
    <name type="common">Rat tapeworm</name>
    <dbReference type="NCBI Taxonomy" id="6216"/>
    <lineage>
        <taxon>Eukaryota</taxon>
        <taxon>Metazoa</taxon>
        <taxon>Spiralia</taxon>
        <taxon>Lophotrochozoa</taxon>
        <taxon>Platyhelminthes</taxon>
        <taxon>Cestoda</taxon>
        <taxon>Eucestoda</taxon>
        <taxon>Cyclophyllidea</taxon>
        <taxon>Hymenolepididae</taxon>
        <taxon>Hymenolepis</taxon>
    </lineage>
</organism>
<evidence type="ECO:0000313" key="6">
    <source>
        <dbReference type="EMBL" id="VUZ47471.1"/>
    </source>
</evidence>
<dbReference type="PANTHER" id="PTHR24369">
    <property type="entry name" value="ANTIGEN BSP, PUTATIVE-RELATED"/>
    <property type="match status" value="1"/>
</dbReference>
<evidence type="ECO:0000256" key="2">
    <source>
        <dbReference type="ARBA" id="ARBA00022729"/>
    </source>
</evidence>
<keyword evidence="7" id="KW-1185">Reference proteome</keyword>